<dbReference type="GO" id="GO:1990281">
    <property type="term" value="C:efflux pump complex"/>
    <property type="evidence" value="ECO:0007669"/>
    <property type="project" value="TreeGrafter"/>
</dbReference>
<dbReference type="Pfam" id="PF25967">
    <property type="entry name" value="RND-MFP_C"/>
    <property type="match status" value="1"/>
</dbReference>
<proteinExistence type="predicted"/>
<dbReference type="PANTHER" id="PTHR30469:SF33">
    <property type="entry name" value="SLR1207 PROTEIN"/>
    <property type="match status" value="1"/>
</dbReference>
<keyword evidence="3" id="KW-1185">Reference proteome</keyword>
<dbReference type="Gene3D" id="2.40.420.20">
    <property type="match status" value="1"/>
</dbReference>
<dbReference type="InterPro" id="IPR058627">
    <property type="entry name" value="MdtA-like_C"/>
</dbReference>
<accession>A0A9P7C375</accession>
<sequence length="104" mass="10861">MTAQVFIVLGEAKDAVVVPASALGKRGEDGRYAVRVVLKDNKTEVRQVKIGMNNNVQAQVLEGLEVGERVVTTDSAPAAAAAPGACHERPANLAFRGAPRGPRG</sequence>
<evidence type="ECO:0000313" key="3">
    <source>
        <dbReference type="Proteomes" id="UP000740926"/>
    </source>
</evidence>
<evidence type="ECO:0000259" key="1">
    <source>
        <dbReference type="Pfam" id="PF25967"/>
    </source>
</evidence>
<name>A0A9P7C375_9FUNG</name>
<feature type="domain" description="Multidrug resistance protein MdtA-like C-terminal permuted SH3" evidence="1">
    <location>
        <begin position="14"/>
        <end position="73"/>
    </location>
</feature>
<comment type="caution">
    <text evidence="2">The sequence shown here is derived from an EMBL/GenBank/DDBJ whole genome shotgun (WGS) entry which is preliminary data.</text>
</comment>
<dbReference type="AlphaFoldDB" id="A0A9P7C375"/>
<dbReference type="EMBL" id="JAANIU010009469">
    <property type="protein sequence ID" value="KAG1533097.1"/>
    <property type="molecule type" value="Genomic_DNA"/>
</dbReference>
<evidence type="ECO:0000313" key="2">
    <source>
        <dbReference type="EMBL" id="KAG1533097.1"/>
    </source>
</evidence>
<dbReference type="PANTHER" id="PTHR30469">
    <property type="entry name" value="MULTIDRUG RESISTANCE PROTEIN MDTA"/>
    <property type="match status" value="1"/>
</dbReference>
<reference evidence="2 3" key="1">
    <citation type="journal article" date="2020" name="Microb. Genom.">
        <title>Genetic diversity of clinical and environmental Mucorales isolates obtained from an investigation of mucormycosis cases among solid organ transplant recipients.</title>
        <authorList>
            <person name="Nguyen M.H."/>
            <person name="Kaul D."/>
            <person name="Muto C."/>
            <person name="Cheng S.J."/>
            <person name="Richter R.A."/>
            <person name="Bruno V.M."/>
            <person name="Liu G."/>
            <person name="Beyhan S."/>
            <person name="Sundermann A.J."/>
            <person name="Mounaud S."/>
            <person name="Pasculle A.W."/>
            <person name="Nierman W.C."/>
            <person name="Driscoll E."/>
            <person name="Cumbie R."/>
            <person name="Clancy C.J."/>
            <person name="Dupont C.L."/>
        </authorList>
    </citation>
    <scope>NUCLEOTIDE SEQUENCE [LARGE SCALE GENOMIC DNA]</scope>
    <source>
        <strain evidence="2 3">GL24</strain>
    </source>
</reference>
<gene>
    <name evidence="2" type="ORF">G6F50_015985</name>
</gene>
<protein>
    <recommendedName>
        <fullName evidence="1">Multidrug resistance protein MdtA-like C-terminal permuted SH3 domain-containing protein</fullName>
    </recommendedName>
</protein>
<organism evidence="2 3">
    <name type="scientific">Rhizopus delemar</name>
    <dbReference type="NCBI Taxonomy" id="936053"/>
    <lineage>
        <taxon>Eukaryota</taxon>
        <taxon>Fungi</taxon>
        <taxon>Fungi incertae sedis</taxon>
        <taxon>Mucoromycota</taxon>
        <taxon>Mucoromycotina</taxon>
        <taxon>Mucoromycetes</taxon>
        <taxon>Mucorales</taxon>
        <taxon>Mucorineae</taxon>
        <taxon>Rhizopodaceae</taxon>
        <taxon>Rhizopus</taxon>
    </lineage>
</organism>
<dbReference type="GO" id="GO:0015562">
    <property type="term" value="F:efflux transmembrane transporter activity"/>
    <property type="evidence" value="ECO:0007669"/>
    <property type="project" value="TreeGrafter"/>
</dbReference>
<dbReference type="Proteomes" id="UP000740926">
    <property type="component" value="Unassembled WGS sequence"/>
</dbReference>